<dbReference type="SMART" id="SM00479">
    <property type="entry name" value="EXOIII"/>
    <property type="match status" value="1"/>
</dbReference>
<dbReference type="Gene3D" id="3.90.70.10">
    <property type="entry name" value="Cysteine proteinases"/>
    <property type="match status" value="1"/>
</dbReference>
<dbReference type="FunFam" id="3.30.420.10:FF:000028">
    <property type="entry name" value="PAN2-PAN3 deadenylation complex catalytic subunit PAN2"/>
    <property type="match status" value="1"/>
</dbReference>
<reference evidence="14" key="1">
    <citation type="submission" date="2017-03" db="EMBL/GenBank/DDBJ databases">
        <title>Genomes of endolithic fungi from Antarctica.</title>
        <authorList>
            <person name="Coleine C."/>
            <person name="Masonjones S."/>
            <person name="Stajich J.E."/>
        </authorList>
    </citation>
    <scope>NUCLEOTIDE SEQUENCE [LARGE SCALE GENOMIC DNA]</scope>
    <source>
        <strain evidence="14">CCFEE 5527</strain>
    </source>
</reference>
<dbReference type="GO" id="GO:0000289">
    <property type="term" value="P:nuclear-transcribed mRNA poly(A) tail shortening"/>
    <property type="evidence" value="ECO:0007669"/>
    <property type="project" value="UniProtKB-UniRule"/>
</dbReference>
<dbReference type="Pfam" id="PF09763">
    <property type="entry name" value="Sec3_CC"/>
    <property type="match status" value="1"/>
</dbReference>
<feature type="compositionally biased region" description="Low complexity" evidence="11">
    <location>
        <begin position="1566"/>
        <end position="1579"/>
    </location>
</feature>
<sequence>MLRSLPHRLSQDAIQTTAAVPRASAVVAWDSVVFVSFPYLIHTTRVGVPNLLTPEAGEGTRWETARITLPAPDLNAGTTPVTAFAFDTQQELLWTGNDHGRVTSFYGAELQRYTSYRGHLSREKRAPSANAPVKQFLFCDRGILSVSPESVHLASRRGLTLWHITQPDMHSLCCMSFTGKCTDEIIVAGCQAQMYRIDVEKGIIAETISPTTPVSFTLMRRANNAICAAAQDGSIYLLDPTTLTVRHSWKAYSGAVNDMDARGDYLLTCGWAPRHYQGLALEQLVRVYDLKNNKPAPPISFPQGAAHIRMHPKLSSTCIVISQNGAIYSIDVQNPDVPTMRFANTYDAQLKGLELMPSGKGFAMIDNHCQIVLWGSPTKSQFVEFGKPVEFADSIPPARQLDWSPETPLNLIGMPHYRDLLLSAWSNSFVHELGAPPAGLDASLSAALQKTNTGNMMVEVGPNPRKSRRNQVIKTRAAHKSHGKLGAPKFLSEKPREDSAFVDPPRRMSEDIAKALGDFAVGSSAQPPTFYQPVEIQYSKFGIEDFDFGYYNSTKMSGLETHILHSYANALLQLYRFTPVARNLALQHTAKDCMYDSCLLCELGFLIDMLEKAKGKSCQATNFLKALSKHPSAPALGILEEHNAVASYPNMIQALNRFLLNAMDENNRLITGSTEQVQQAFGTVGRHFSRCGHCSFEATKPQVWHCHDLLYPSKPPRNSPRPQRQYFSQILKSSIERYEQQRGWCNSCHGYKPIMSRRVVHTVPSVLMLNTVAQTAEAKQLWATPDFLPKEIGIIVNDGQLYCYEGQDLNMHLHRGRHNITVYELVGYVADITLADSKSSHLVSSIDAALSDPDPGKTGNWHLFNDFLVRPVPADDALNFNPQWKTPSVITYQKKALSHVIDTTWPNHIDISPLYRSIAQPNHTSPDSFRPLDPRDLVPDAETHLAIDAEFVRLLREEINISAEGHRTITRPHRSGLARVSVLRGDEPDAGVPFMDDYIAISDPIDDYLTSYSGLRPGDLTLGVSKFTLVNLKQVYKKLWILLNLGVIFVGHGLKSDFRIINLHVPEAQVIDTQELFSLGSRARRKLSLRFLAWLLLGIDIQSSPPADADPSAAVGHDSIEDALTALKLWRKYQEFVDAGVLEAILDEVWVKGKACDFRVPAERSIGRGVESGPGTPRRQPSVGERLGVATPGKGCAAGSPLKSNGSSFMGHPTSGSGGALQSRPSAPSLAAPSTTTTAMSRAERFEDEKRRIIESCFSKTDANGQLSESYITHIRIHEDADYPSTPPPPESETKKPRLIIIAVRSTGRVRMHKARENNNGSFSIGKTWNLEELSAIESFSNTAAPPRDEKEALWRSWAGNTGFVVTIAKPYYWQAGTSKEKDFFIASTVKIYRKYTKGLVPELKGFDEKDQALMLGNPVPQQGQQQSSPAPTSRVASESPSPGQPAPPFAAAEQSRDGSRYRGSPGPAQSGSRAPSEASMRAPSLQPYRQGQQAGGPRQFASNDQMRSQSREFARPDARPGTSPGPAPDRVPMNGAVQVPQRPYAQTRSESPGMPSASPESNRVRPQSPLRQRSQQPSVNSVPEGAQYQPPVVPLSGAAGGAALFATTRQRWMNTPQDPQIAEQRQTYAPQLPPIETTQPRSDRSTAAGDRAPFTGHSEASSAGVDPGVAAAMGNLPSSFWPSESQAAPAKDLPQIHEPSSPAAPERSRKRPPMESRPSEASMDLRPPPLKQGNRTPDDRSHYGTSQDGSLAPTPAGGSTVVTPLREVPPEVKPLAVSNKTEPSLQMPGAFVPSPLGPSPLGSPAQTPGTEKDQAEAEAGTNSEAYRPGLGPMIRKRAVAERFKKAAITANAFKPRPGGAAERILHAKAQREGEPDGISAVVPRPSIKRDDSNASTVEPTSPQPRVVSKEAAPQVQVISPSSPRTETFEQRPPVDGENGVQLKDEQLSPPLPQDTPVTDVQDQQLLEERQVRQPQVKVKRRSLQQEKYLAELGIDRSLLDGRGLEFETILSDFGWNNGVLQPKQLVDLEKDLKRELGRVEAGSWLSHTDPAREERVAQVESLLDKAIAECDELEGLLTLYSVELGSLNEDIAFIEAQSQGLQVQSANQKLLQTELQNLVETMSLDKGVFEALRYGDLGSAIGVEEVEASLMRLYQAMVTMDPTIRSTAGKTKGKSTGGSELSRMAALRENKDVYERESTQFCQRLMQHLDYTFTTTMNDAQSQVMKAPPGASVARLNKDGFMTARAGLWMYSPVILFTKELMPPAWQTILRLYYTRAAPLYTTSFKDNLAGWKRAARKPTGEEVDLLFTAQEKEGTESSASALTSTARKLTVKRSQTLAKTLRNASAEKSSPSESRNPGALSPSEVFAGAMDEMAPLISQEQNFIVDMFHATSLSPTDFPELASALPPDSRRGTNILTPKPIDPDRDTARRVTSIMTEIFTPFAQETSALLDWAVSLDPIQGVGVLAALAKHSFYLSDTSQEFLLQTFEQLSSRLQTLWVKFVDEQIRAIEDTKVKIHKRKGVLRFMRVFPHFAAGVENTFASVARADYDGPAPCVAKVRKLVDDAYARINRTMFDSLKVIAKEGPAAVGQQRAGDDAEDKEMLNYYILVIENMNHYIEDVDDGGKEGVLAEWRGRAMMERMEALEAYVGRVLRRPLGKLMDFLDSLDSLLTSSPNPQSIATRPSYSRKAARSTLASFDGKEIRRGIDTLRKRIEKHFGDADDEATSRTLVAFVQKECERHYEVLLERLEKVCAEVWPSSEGEKGVEVEFSREDL</sequence>
<evidence type="ECO:0000256" key="4">
    <source>
        <dbReference type="ARBA" id="ARBA00022574"/>
    </source>
</evidence>
<dbReference type="PROSITE" id="PS50235">
    <property type="entry name" value="USP_3"/>
    <property type="match status" value="1"/>
</dbReference>
<comment type="function">
    <text evidence="10">Catalytic subunit of the poly(A)-nuclease (PAN) deadenylation complex, one of two cytoplasmic mRNA deadenylases involved in mRNA turnover. PAN specifically shortens poly(A) tails of RNA and the activity is stimulated by poly(A)-binding protein PAB1. PAN deadenylation is followed by rapid degradation of the shortened mRNA tails by the CCR4-NOT complex. Deadenylated mRNAs are then degraded by two alternative mechanisms, namely exosome-mediated 3'-5' exonucleolytic degradation, or deadenlyation-dependent mRNA decaping and subsequent 5'-3' exonucleolytic degradation by XRN1. May also be involved in post-transcriptional maturation of mRNA poly(A) tails.</text>
</comment>
<accession>A0A1V8TQ17</accession>
<dbReference type="HAMAP" id="MF_03182">
    <property type="entry name" value="PAN2"/>
    <property type="match status" value="1"/>
</dbReference>
<gene>
    <name evidence="10" type="primary">PAN2</name>
    <name evidence="13" type="ORF">B0A48_01520</name>
</gene>
<evidence type="ECO:0000259" key="12">
    <source>
        <dbReference type="PROSITE" id="PS50235"/>
    </source>
</evidence>
<dbReference type="CDD" id="cd13315">
    <property type="entry name" value="PH_Sec3"/>
    <property type="match status" value="1"/>
</dbReference>
<comment type="catalytic activity">
    <reaction evidence="1 10">
        <text>Exonucleolytic cleavage of poly(A) to 5'-AMP.</text>
        <dbReference type="EC" id="3.1.13.4"/>
    </reaction>
</comment>
<evidence type="ECO:0000313" key="14">
    <source>
        <dbReference type="Proteomes" id="UP000192596"/>
    </source>
</evidence>
<dbReference type="GO" id="GO:0046872">
    <property type="term" value="F:metal ion binding"/>
    <property type="evidence" value="ECO:0007669"/>
    <property type="project" value="UniProtKB-KW"/>
</dbReference>
<evidence type="ECO:0000256" key="11">
    <source>
        <dbReference type="SAM" id="MobiDB-lite"/>
    </source>
</evidence>
<dbReference type="FunCoup" id="A0A1V8TQ17">
    <property type="interactions" value="87"/>
</dbReference>
<evidence type="ECO:0000256" key="2">
    <source>
        <dbReference type="ARBA" id="ARBA00004496"/>
    </source>
</evidence>
<dbReference type="OrthoDB" id="27109at2759"/>
<keyword evidence="4" id="KW-0853">WD repeat</keyword>
<proteinExistence type="inferred from homology"/>
<dbReference type="InterPro" id="IPR028889">
    <property type="entry name" value="USP"/>
</dbReference>
<feature type="binding site" evidence="10">
    <location>
        <position position="1122"/>
    </location>
    <ligand>
        <name>a divalent metal cation</name>
        <dbReference type="ChEBI" id="CHEBI:60240"/>
        <note>catalytic</note>
    </ligand>
</feature>
<dbReference type="PANTHER" id="PTHR15728">
    <property type="entry name" value="DEADENYLATION COMPLEX CATALYTIC SUBUNIT PAN2"/>
    <property type="match status" value="1"/>
</dbReference>
<dbReference type="Pfam" id="PF20770">
    <property type="entry name" value="PAN2_N"/>
    <property type="match status" value="1"/>
</dbReference>
<protein>
    <recommendedName>
        <fullName evidence="10">PAN2-PAN3 deadenylation complex catalytic subunit PAN2</fullName>
        <ecNumber evidence="10">3.1.13.4</ecNumber>
    </recommendedName>
    <alternativeName>
        <fullName evidence="10">PAB1P-dependent poly(A)-specific ribonuclease</fullName>
    </alternativeName>
    <alternativeName>
        <fullName evidence="10">Poly(A)-nuclease deadenylation complex subunit 2</fullName>
        <shortName evidence="10">PAN deadenylation complex subunit 2</shortName>
    </alternativeName>
</protein>
<keyword evidence="9 10" id="KW-0269">Exonuclease</keyword>
<dbReference type="InterPro" id="IPR015943">
    <property type="entry name" value="WD40/YVTN_repeat-like_dom_sf"/>
</dbReference>
<feature type="binding site" evidence="10">
    <location>
        <position position="950"/>
    </location>
    <ligand>
        <name>a divalent metal cation</name>
        <dbReference type="ChEBI" id="CHEBI:60240"/>
        <note>catalytic</note>
    </ligand>
</feature>
<comment type="subcellular location">
    <subcellularLocation>
        <location evidence="2 10">Cytoplasm</location>
    </subcellularLocation>
</comment>
<feature type="compositionally biased region" description="Basic and acidic residues" evidence="11">
    <location>
        <begin position="1510"/>
        <end position="1519"/>
    </location>
</feature>
<dbReference type="InterPro" id="IPR036322">
    <property type="entry name" value="WD40_repeat_dom_sf"/>
</dbReference>
<dbReference type="InterPro" id="IPR019160">
    <property type="entry name" value="Sec3_CC"/>
</dbReference>
<evidence type="ECO:0000256" key="10">
    <source>
        <dbReference type="HAMAP-Rule" id="MF_03182"/>
    </source>
</evidence>
<dbReference type="Gene3D" id="2.30.29.90">
    <property type="match status" value="1"/>
</dbReference>
<dbReference type="SMART" id="SM01313">
    <property type="entry name" value="Sec3-PIP2_bind"/>
    <property type="match status" value="1"/>
</dbReference>
<dbReference type="CDD" id="cd06143">
    <property type="entry name" value="PAN2_exo"/>
    <property type="match status" value="1"/>
</dbReference>
<dbReference type="InterPro" id="IPR013520">
    <property type="entry name" value="Ribonucl_H"/>
</dbReference>
<evidence type="ECO:0000313" key="13">
    <source>
        <dbReference type="EMBL" id="OQO13292.1"/>
    </source>
</evidence>
<comment type="domain">
    <text evidence="10">The linker, or PAN3 interaction domain (PID), between the WD40 repeats and the pseudo-UCH domain mediates interaction with PAN3.</text>
</comment>
<evidence type="ECO:0000256" key="8">
    <source>
        <dbReference type="ARBA" id="ARBA00022801"/>
    </source>
</evidence>
<keyword evidence="8 10" id="KW-0378">Hydrolase</keyword>
<feature type="domain" description="USP" evidence="12">
    <location>
        <begin position="557"/>
        <end position="895"/>
    </location>
</feature>
<comment type="similarity">
    <text evidence="10">Belongs to the peptidase C19 family. PAN2 subfamily.</text>
</comment>
<dbReference type="SUPFAM" id="SSF53098">
    <property type="entry name" value="Ribonuclease H-like"/>
    <property type="match status" value="1"/>
</dbReference>
<dbReference type="InParanoid" id="A0A1V8TQ17"/>
<dbReference type="EC" id="3.1.13.4" evidence="10"/>
<comment type="activity regulation">
    <text evidence="10">Positively regulated by the regulatory subunit PAN3.</text>
</comment>
<feature type="binding site" evidence="10">
    <location>
        <position position="948"/>
    </location>
    <ligand>
        <name>a divalent metal cation</name>
        <dbReference type="ChEBI" id="CHEBI:60240"/>
        <note>catalytic</note>
    </ligand>
</feature>
<comment type="subunit">
    <text evidence="10">Forms a heterotrimer with an asymmetric homodimer of the regulatory subunit PAN3 to form the poly(A)-nuclease (PAN) deadenylation complex.</text>
</comment>
<feature type="region of interest" description="Disordered" evidence="11">
    <location>
        <begin position="1869"/>
        <end position="1958"/>
    </location>
</feature>
<keyword evidence="3 10" id="KW-0963">Cytoplasm</keyword>
<keyword evidence="14" id="KW-1185">Reference proteome</keyword>
<comment type="cofactor">
    <cofactor evidence="10">
        <name>a divalent metal cation</name>
        <dbReference type="ChEBI" id="CHEBI:60240"/>
    </cofactor>
    <text evidence="10">Binds 2 metal cations per subunit in the catalytic exonuclease domain.</text>
</comment>
<dbReference type="Pfam" id="PF15277">
    <property type="entry name" value="Sec3-PIP2_bind"/>
    <property type="match status" value="1"/>
</dbReference>
<evidence type="ECO:0000256" key="5">
    <source>
        <dbReference type="ARBA" id="ARBA00022664"/>
    </source>
</evidence>
<dbReference type="FunFam" id="2.130.10.10:FF:000459">
    <property type="entry name" value="PAN2-PAN3 deadenylation complex catalytic subunit PAN2"/>
    <property type="match status" value="1"/>
</dbReference>
<keyword evidence="6 10" id="KW-0540">Nuclease</keyword>
<dbReference type="GO" id="GO:0004535">
    <property type="term" value="F:poly(A)-specific ribonuclease activity"/>
    <property type="evidence" value="ECO:0007669"/>
    <property type="project" value="UniProtKB-UniRule"/>
</dbReference>
<evidence type="ECO:0000256" key="3">
    <source>
        <dbReference type="ARBA" id="ARBA00022490"/>
    </source>
</evidence>
<dbReference type="InterPro" id="IPR038765">
    <property type="entry name" value="Papain-like_cys_pep_sf"/>
</dbReference>
<dbReference type="STRING" id="1507870.A0A1V8TQ17"/>
<keyword evidence="7 10" id="KW-0479">Metal-binding</keyword>
<feature type="compositionally biased region" description="Polar residues" evidence="11">
    <location>
        <begin position="2343"/>
        <end position="2357"/>
    </location>
</feature>
<dbReference type="InterPro" id="IPR050785">
    <property type="entry name" value="PAN2-PAN3_catalytic_subunit"/>
</dbReference>
<dbReference type="GO" id="GO:0006887">
    <property type="term" value="P:exocytosis"/>
    <property type="evidence" value="ECO:0007669"/>
    <property type="project" value="InterPro"/>
</dbReference>
<evidence type="ECO:0000256" key="1">
    <source>
        <dbReference type="ARBA" id="ARBA00001663"/>
    </source>
</evidence>
<dbReference type="Gene3D" id="2.130.10.10">
    <property type="entry name" value="YVTN repeat-like/Quinoprotein amine dehydrogenase"/>
    <property type="match status" value="1"/>
</dbReference>
<evidence type="ECO:0000256" key="9">
    <source>
        <dbReference type="ARBA" id="ARBA00022839"/>
    </source>
</evidence>
<feature type="compositionally biased region" description="Low complexity" evidence="11">
    <location>
        <begin position="1223"/>
        <end position="1241"/>
    </location>
</feature>
<evidence type="ECO:0000256" key="6">
    <source>
        <dbReference type="ARBA" id="ARBA00022722"/>
    </source>
</evidence>
<feature type="compositionally biased region" description="Polar residues" evidence="11">
    <location>
        <begin position="1610"/>
        <end position="1630"/>
    </location>
</feature>
<dbReference type="GO" id="GO:0000145">
    <property type="term" value="C:exocyst"/>
    <property type="evidence" value="ECO:0007669"/>
    <property type="project" value="InterPro"/>
</dbReference>
<dbReference type="InterPro" id="IPR028881">
    <property type="entry name" value="PAN2_UCH_dom"/>
</dbReference>
<feature type="region of interest" description="Disordered" evidence="11">
    <location>
        <begin position="2406"/>
        <end position="2428"/>
    </location>
</feature>
<dbReference type="InterPro" id="IPR028258">
    <property type="entry name" value="Sec3-PIP2_bind"/>
</dbReference>
<feature type="compositionally biased region" description="Polar residues" evidence="11">
    <location>
        <begin position="1917"/>
        <end position="1926"/>
    </location>
</feature>
<name>A0A1V8TQ17_9PEZI</name>
<dbReference type="Pfam" id="PF20654">
    <property type="entry name" value="Sec3_C-term"/>
    <property type="match status" value="1"/>
</dbReference>
<dbReference type="GO" id="GO:0031251">
    <property type="term" value="C:PAN complex"/>
    <property type="evidence" value="ECO:0007669"/>
    <property type="project" value="UniProtKB-UniRule"/>
</dbReference>
<dbReference type="SUPFAM" id="SSF54001">
    <property type="entry name" value="Cysteine proteinases"/>
    <property type="match status" value="1"/>
</dbReference>
<dbReference type="Proteomes" id="UP000192596">
    <property type="component" value="Unassembled WGS sequence"/>
</dbReference>
<dbReference type="FunFam" id="2.30.29.90:FF:000003">
    <property type="entry name" value="Exocyst complex component Sec3"/>
    <property type="match status" value="1"/>
</dbReference>
<dbReference type="InterPro" id="IPR030843">
    <property type="entry name" value="PAN2"/>
</dbReference>
<dbReference type="InterPro" id="IPR048628">
    <property type="entry name" value="Sec3_C"/>
</dbReference>
<feature type="region of interest" description="Disordered" evidence="11">
    <location>
        <begin position="1418"/>
        <end position="1598"/>
    </location>
</feature>
<organism evidence="13 14">
    <name type="scientific">Cryoendolithus antarcticus</name>
    <dbReference type="NCBI Taxonomy" id="1507870"/>
    <lineage>
        <taxon>Eukaryota</taxon>
        <taxon>Fungi</taxon>
        <taxon>Dikarya</taxon>
        <taxon>Ascomycota</taxon>
        <taxon>Pezizomycotina</taxon>
        <taxon>Dothideomycetes</taxon>
        <taxon>Dothideomycetidae</taxon>
        <taxon>Cladosporiales</taxon>
        <taxon>Cladosporiaceae</taxon>
        <taxon>Cryoendolithus</taxon>
    </lineage>
</organism>
<feature type="compositionally biased region" description="Polar residues" evidence="11">
    <location>
        <begin position="1677"/>
        <end position="1687"/>
    </location>
</feature>
<evidence type="ECO:0000256" key="7">
    <source>
        <dbReference type="ARBA" id="ARBA00022723"/>
    </source>
</evidence>
<keyword evidence="5 10" id="KW-0507">mRNA processing</keyword>
<dbReference type="GO" id="GO:0006397">
    <property type="term" value="P:mRNA processing"/>
    <property type="evidence" value="ECO:0007669"/>
    <property type="project" value="UniProtKB-KW"/>
</dbReference>
<dbReference type="Pfam" id="PF13423">
    <property type="entry name" value="UCH_1"/>
    <property type="match status" value="1"/>
</dbReference>
<feature type="region of interest" description="Disordered" evidence="11">
    <location>
        <begin position="2343"/>
        <end position="2365"/>
    </location>
</feature>
<dbReference type="SUPFAM" id="SSF50978">
    <property type="entry name" value="WD40 repeat-like"/>
    <property type="match status" value="1"/>
</dbReference>
<dbReference type="PANTHER" id="PTHR15728:SF0">
    <property type="entry name" value="PAN2-PAN3 DEADENYLATION COMPLEX CATALYTIC SUBUNIT PAN2"/>
    <property type="match status" value="1"/>
</dbReference>
<dbReference type="EMBL" id="NAJO01000003">
    <property type="protein sequence ID" value="OQO13292.1"/>
    <property type="molecule type" value="Genomic_DNA"/>
</dbReference>
<feature type="compositionally biased region" description="Low complexity" evidence="11">
    <location>
        <begin position="1421"/>
        <end position="1434"/>
    </location>
</feature>
<dbReference type="Gene3D" id="3.30.420.10">
    <property type="entry name" value="Ribonuclease H-like superfamily/Ribonuclease H"/>
    <property type="match status" value="1"/>
</dbReference>
<comment type="caution">
    <text evidence="13">The sequence shown here is derived from an EMBL/GenBank/DDBJ whole genome shotgun (WGS) entry which is preliminary data.</text>
</comment>
<comment type="domain">
    <text evidence="10">Contains a pseudo-UCH domain. This ubiquitin C-terminal hydrolase (UCH)-like or ubiquitin specific protease (USP)-like domain is predicted to be catalytically inactive because it lacks the active site catalytic triad characteristic of thiol proteases, with residues at the equivalent structural positions that are incompatible with catalysis, and it cannot bind ubiquitin. It functions as a structural scaffold for intra- and intermolecular interactions in the complex.</text>
</comment>
<dbReference type="GO" id="GO:0000932">
    <property type="term" value="C:P-body"/>
    <property type="evidence" value="ECO:0007669"/>
    <property type="project" value="TreeGrafter"/>
</dbReference>
<dbReference type="InterPro" id="IPR036397">
    <property type="entry name" value="RNaseH_sf"/>
</dbReference>
<feature type="region of interest" description="Disordered" evidence="11">
    <location>
        <begin position="1166"/>
        <end position="1247"/>
    </location>
</feature>
<dbReference type="InterPro" id="IPR048841">
    <property type="entry name" value="PAN2_N"/>
</dbReference>
<feature type="region of interest" description="Disordered" evidence="11">
    <location>
        <begin position="1610"/>
        <end position="1831"/>
    </location>
</feature>
<dbReference type="InterPro" id="IPR012337">
    <property type="entry name" value="RNaseH-like_sf"/>
</dbReference>
<feature type="binding site" evidence="10">
    <location>
        <position position="1057"/>
    </location>
    <ligand>
        <name>a divalent metal cation</name>
        <dbReference type="ChEBI" id="CHEBI:60240"/>
        <note>catalytic</note>
    </ligand>
</feature>
<dbReference type="GO" id="GO:0003676">
    <property type="term" value="F:nucleic acid binding"/>
    <property type="evidence" value="ECO:0007669"/>
    <property type="project" value="InterPro"/>
</dbReference>
<comment type="caution">
    <text evidence="10">Lacks conserved residue(s) required for the propagation of feature annotation.</text>
</comment>